<evidence type="ECO:0000313" key="2">
    <source>
        <dbReference type="EMBL" id="MBB1152123.1"/>
    </source>
</evidence>
<reference evidence="2 3" key="1">
    <citation type="submission" date="2020-08" db="EMBL/GenBank/DDBJ databases">
        <title>Amycolatopsis sp. nov. DR6-1 isolated from Dendrobium heterocarpum.</title>
        <authorList>
            <person name="Tedsree N."/>
            <person name="Kuncharoen N."/>
            <person name="Likhitwitayawuid K."/>
            <person name="Tanasupawat S."/>
        </authorList>
    </citation>
    <scope>NUCLEOTIDE SEQUENCE [LARGE SCALE GENOMIC DNA]</scope>
    <source>
        <strain evidence="2 3">DR6-1</strain>
    </source>
</reference>
<proteinExistence type="predicted"/>
<comment type="caution">
    <text evidence="2">The sequence shown here is derived from an EMBL/GenBank/DDBJ whole genome shotgun (WGS) entry which is preliminary data.</text>
</comment>
<keyword evidence="3" id="KW-1185">Reference proteome</keyword>
<dbReference type="EMBL" id="JACGZW010000001">
    <property type="protein sequence ID" value="MBB1152123.1"/>
    <property type="molecule type" value="Genomic_DNA"/>
</dbReference>
<gene>
    <name evidence="2" type="ORF">H4281_03175</name>
</gene>
<feature type="chain" id="PRO_5031229342" evidence="1">
    <location>
        <begin position="27"/>
        <end position="111"/>
    </location>
</feature>
<feature type="signal peptide" evidence="1">
    <location>
        <begin position="1"/>
        <end position="26"/>
    </location>
</feature>
<dbReference type="RefSeq" id="WP_182889333.1">
    <property type="nucleotide sequence ID" value="NZ_JACGZW010000001.1"/>
</dbReference>
<protein>
    <submittedName>
        <fullName evidence="2">SH3 domain-containing protein</fullName>
    </submittedName>
</protein>
<evidence type="ECO:0000256" key="1">
    <source>
        <dbReference type="SAM" id="SignalP"/>
    </source>
</evidence>
<keyword evidence="1" id="KW-0732">Signal</keyword>
<evidence type="ECO:0000313" key="3">
    <source>
        <dbReference type="Proteomes" id="UP000526734"/>
    </source>
</evidence>
<accession>A0A7W3VS06</accession>
<sequence>MRISKTLTAAALTLAAAAATISPALAAPALAPYRVTPWHDARVRQLPTTHSQQVDYVTADNGYDAYCWTHGENIEGNDIWVRQLGDTYKQGYVAAYYLKGGVTGGVGTQCG</sequence>
<dbReference type="AlphaFoldDB" id="A0A7W3VS06"/>
<dbReference type="Proteomes" id="UP000526734">
    <property type="component" value="Unassembled WGS sequence"/>
</dbReference>
<name>A0A7W3VS06_9PSEU</name>
<organism evidence="2 3">
    <name type="scientific">Amycolatopsis dendrobii</name>
    <dbReference type="NCBI Taxonomy" id="2760662"/>
    <lineage>
        <taxon>Bacteria</taxon>
        <taxon>Bacillati</taxon>
        <taxon>Actinomycetota</taxon>
        <taxon>Actinomycetes</taxon>
        <taxon>Pseudonocardiales</taxon>
        <taxon>Pseudonocardiaceae</taxon>
        <taxon>Amycolatopsis</taxon>
    </lineage>
</organism>